<dbReference type="InterPro" id="IPR037185">
    <property type="entry name" value="EmrE-like"/>
</dbReference>
<feature type="transmembrane region" description="Helical" evidence="7">
    <location>
        <begin position="273"/>
        <end position="291"/>
    </location>
</feature>
<feature type="transmembrane region" description="Helical" evidence="7">
    <location>
        <begin position="158"/>
        <end position="177"/>
    </location>
</feature>
<dbReference type="InterPro" id="IPR000620">
    <property type="entry name" value="EamA_dom"/>
</dbReference>
<evidence type="ECO:0000256" key="2">
    <source>
        <dbReference type="ARBA" id="ARBA00007362"/>
    </source>
</evidence>
<evidence type="ECO:0000259" key="8">
    <source>
        <dbReference type="Pfam" id="PF00892"/>
    </source>
</evidence>
<evidence type="ECO:0000256" key="6">
    <source>
        <dbReference type="ARBA" id="ARBA00023136"/>
    </source>
</evidence>
<feature type="transmembrane region" description="Helical" evidence="7">
    <location>
        <begin position="184"/>
        <end position="204"/>
    </location>
</feature>
<feature type="transmembrane region" description="Helical" evidence="7">
    <location>
        <begin position="129"/>
        <end position="146"/>
    </location>
</feature>
<accession>A0A9J6QRA2</accession>
<evidence type="ECO:0000313" key="10">
    <source>
        <dbReference type="Proteomes" id="UP001065549"/>
    </source>
</evidence>
<proteinExistence type="inferred from homology"/>
<sequence>MDIKGEVKAKRNMIMADIGLLFVALFWGGGFVAGKFALEDMSPMNIMAYRYVGAALVMALFCMRKFKLITKKMVLCSLLIGFLMYLGNTLQTIGLQYTTPGKQSFIISLYTVMVPLLSWIILKTKPSKKILAAAFLALVGIALLTLKDDLTIGLGDFLTFLFAVTFSLQVVFIGIFMKDMDATLFTFLEIGIAAVFSLVTALIFDTPAGLPEMHLVPLLGLIYLVTFNTAFAFLLQNLCQRFAPANHTAILLSTETVFGTVFAVTLANEVFRGRMLIGCIFMFAAIIISEFPSRKNKAPAGDPENE</sequence>
<protein>
    <submittedName>
        <fullName evidence="9">DMT family transporter</fullName>
    </submittedName>
</protein>
<dbReference type="PANTHER" id="PTHR42920:SF5">
    <property type="entry name" value="EAMA DOMAIN-CONTAINING PROTEIN"/>
    <property type="match status" value="1"/>
</dbReference>
<dbReference type="SUPFAM" id="SSF103481">
    <property type="entry name" value="Multidrug resistance efflux transporter EmrE"/>
    <property type="match status" value="2"/>
</dbReference>
<dbReference type="PANTHER" id="PTHR42920">
    <property type="entry name" value="OS03G0707200 PROTEIN-RELATED"/>
    <property type="match status" value="1"/>
</dbReference>
<organism evidence="9 10">
    <name type="scientific">Hominibacterium faecale</name>
    <dbReference type="NCBI Taxonomy" id="2839743"/>
    <lineage>
        <taxon>Bacteria</taxon>
        <taxon>Bacillati</taxon>
        <taxon>Bacillota</taxon>
        <taxon>Clostridia</taxon>
        <taxon>Peptostreptococcales</taxon>
        <taxon>Anaerovoracaceae</taxon>
        <taxon>Hominibacterium</taxon>
    </lineage>
</organism>
<dbReference type="RefSeq" id="WP_148397445.1">
    <property type="nucleotide sequence ID" value="NZ_JAJAGH010000013.1"/>
</dbReference>
<feature type="transmembrane region" description="Helical" evidence="7">
    <location>
        <begin position="216"/>
        <end position="235"/>
    </location>
</feature>
<dbReference type="GO" id="GO:0005886">
    <property type="term" value="C:plasma membrane"/>
    <property type="evidence" value="ECO:0007669"/>
    <property type="project" value="UniProtKB-SubCell"/>
</dbReference>
<feature type="domain" description="EamA" evidence="8">
    <location>
        <begin position="154"/>
        <end position="288"/>
    </location>
</feature>
<evidence type="ECO:0000256" key="4">
    <source>
        <dbReference type="ARBA" id="ARBA00022692"/>
    </source>
</evidence>
<reference evidence="9" key="1">
    <citation type="submission" date="2022-09" db="EMBL/GenBank/DDBJ databases">
        <title>Culturomic study of gut microbiota in children with autism spectrum disorder.</title>
        <authorList>
            <person name="Efimov B.A."/>
            <person name="Chaplin A.V."/>
            <person name="Sokolova S.R."/>
            <person name="Pikina A.P."/>
            <person name="Korzhanova M."/>
            <person name="Belova V."/>
            <person name="Korostin D."/>
        </authorList>
    </citation>
    <scope>NUCLEOTIDE SEQUENCE</scope>
    <source>
        <strain evidence="9">ASD5510</strain>
    </source>
</reference>
<evidence type="ECO:0000256" key="1">
    <source>
        <dbReference type="ARBA" id="ARBA00004651"/>
    </source>
</evidence>
<keyword evidence="6 7" id="KW-0472">Membrane</keyword>
<comment type="subcellular location">
    <subcellularLocation>
        <location evidence="1">Cell membrane</location>
        <topology evidence="1">Multi-pass membrane protein</topology>
    </subcellularLocation>
</comment>
<comment type="similarity">
    <text evidence="2">Belongs to the EamA transporter family.</text>
</comment>
<dbReference type="Proteomes" id="UP001065549">
    <property type="component" value="Unassembled WGS sequence"/>
</dbReference>
<dbReference type="AlphaFoldDB" id="A0A9J6QRA2"/>
<keyword evidence="5 7" id="KW-1133">Transmembrane helix</keyword>
<keyword evidence="3" id="KW-1003">Cell membrane</keyword>
<dbReference type="InterPro" id="IPR051258">
    <property type="entry name" value="Diverse_Substrate_Transporter"/>
</dbReference>
<gene>
    <name evidence="9" type="ORF">OBO34_15595</name>
</gene>
<feature type="domain" description="EamA" evidence="8">
    <location>
        <begin position="16"/>
        <end position="145"/>
    </location>
</feature>
<feature type="transmembrane region" description="Helical" evidence="7">
    <location>
        <begin position="12"/>
        <end position="34"/>
    </location>
</feature>
<evidence type="ECO:0000256" key="3">
    <source>
        <dbReference type="ARBA" id="ARBA00022475"/>
    </source>
</evidence>
<evidence type="ECO:0000313" key="9">
    <source>
        <dbReference type="EMBL" id="MCU7379769.1"/>
    </source>
</evidence>
<keyword evidence="10" id="KW-1185">Reference proteome</keyword>
<feature type="transmembrane region" description="Helical" evidence="7">
    <location>
        <begin position="247"/>
        <end position="267"/>
    </location>
</feature>
<comment type="caution">
    <text evidence="9">The sequence shown here is derived from an EMBL/GenBank/DDBJ whole genome shotgun (WGS) entry which is preliminary data.</text>
</comment>
<evidence type="ECO:0000256" key="5">
    <source>
        <dbReference type="ARBA" id="ARBA00022989"/>
    </source>
</evidence>
<keyword evidence="4 7" id="KW-0812">Transmembrane</keyword>
<feature type="transmembrane region" description="Helical" evidence="7">
    <location>
        <begin position="75"/>
        <end position="97"/>
    </location>
</feature>
<feature type="transmembrane region" description="Helical" evidence="7">
    <location>
        <begin position="103"/>
        <end position="122"/>
    </location>
</feature>
<dbReference type="EMBL" id="JAOSHN010000006">
    <property type="protein sequence ID" value="MCU7379769.1"/>
    <property type="molecule type" value="Genomic_DNA"/>
</dbReference>
<dbReference type="Pfam" id="PF00892">
    <property type="entry name" value="EamA"/>
    <property type="match status" value="2"/>
</dbReference>
<name>A0A9J6QRA2_9FIRM</name>
<evidence type="ECO:0000256" key="7">
    <source>
        <dbReference type="SAM" id="Phobius"/>
    </source>
</evidence>
<feature type="transmembrane region" description="Helical" evidence="7">
    <location>
        <begin position="46"/>
        <end position="63"/>
    </location>
</feature>